<dbReference type="EMBL" id="CAJNOQ010000937">
    <property type="protein sequence ID" value="CAF0852861.1"/>
    <property type="molecule type" value="Genomic_DNA"/>
</dbReference>
<dbReference type="OrthoDB" id="2142683at2759"/>
<feature type="compositionally biased region" description="Acidic residues" evidence="2">
    <location>
        <begin position="70"/>
        <end position="85"/>
    </location>
</feature>
<feature type="compositionally biased region" description="Basic and acidic residues" evidence="2">
    <location>
        <begin position="146"/>
        <end position="155"/>
    </location>
</feature>
<feature type="compositionally biased region" description="Polar residues" evidence="2">
    <location>
        <begin position="126"/>
        <end position="144"/>
    </location>
</feature>
<feature type="coiled-coil region" evidence="1">
    <location>
        <begin position="840"/>
        <end position="871"/>
    </location>
</feature>
<sequence length="986" mass="113268">MGYQIWKSSSTMNDNYTKQENLYDSKSSTKKNDTGKKGRAEEDGSKKKKEKKKSKQQKQPLVKATPINDEQNDDEENDEQEDTEHDQEVSTPEPESSRTPSTSVRKRHKKKSSGGDGILANKNETRLINSKGVQQQGVKTNSPTKDGVELAHEDQSLIAVKTKTKPQATVNPTTITKQALPLQTSVVENKQQQPAPVQDIKQVGGKKSQKNQPPKQQLPLSPSNQSQGQGNQQHAESNRNKLATPSAQGLKNVCYGASILPSSPQQQRSKEYAQISEQTETRLPPRSQPLQKSPVDERQVPNPSVQTNGFSQQSLSPINPPQISSNKVTPPNHPIKMVDLLRALPTSQSVVTELMLALDTIPLSDKELDVIMYKIANKQVVLKSDCNNLQRGQKLVDPQVHIGQIMDDVTKSYHEEMTKDQQAILRLKDLTNELNLEKKKTNDLIKQLNDKETEKQILLQQFDTKHKQEMQMRQQQSLPPQQQQQQHMMALQRLTEENQHLQQQLQAAQIHHQKASPQSASPSTGLVQMLTTQLEQTSVKNGNLEKQLTLGDKKIKDLQKEKDDLYKHNQDLTKSAQEYHSQMQTNQQKVDQLLNELNQCKTHLSELENENQTMKQQEVVVNHQGDNSENETLLKQQLEQLNEVCNKQRQDIEDSKQLYENKQQLITELEERIRQQEQMKNDEQQTKQGELKQREEEQQQLINQLQEQLRQIENKSDQLNKEKQTLSDELENNKQLIEQLKVQSKLCEEHESIRHHLEESNVNELNEKSREIEHLRNALEEATIKNQKIETERNEFENSHRTIENDEEKYRQTLMSLLQTEGVSDDDKVLQISSENKLRILSMESENNNLKRDIEAQVKEIEQTVQAKEELLINDLKSKELIIDNILKEKDILVSDTIRLKNEIDRLNSELVEQSSAVNTTRQQLEERDKETIELDKVNQSLQNERIRLTNLIRLGQDALSDEQDLVQQLGQSLGFQDTNQTKISE</sequence>
<keyword evidence="5" id="KW-1185">Reference proteome</keyword>
<feature type="region of interest" description="Disordered" evidence="2">
    <location>
        <begin position="260"/>
        <end position="330"/>
    </location>
</feature>
<feature type="compositionally biased region" description="Polar residues" evidence="2">
    <location>
        <begin position="1"/>
        <end position="26"/>
    </location>
</feature>
<gene>
    <name evidence="3" type="ORF">GPM918_LOCUS6166</name>
    <name evidence="4" type="ORF">SRO942_LOCUS6166</name>
</gene>
<dbReference type="Proteomes" id="UP000681722">
    <property type="component" value="Unassembled WGS sequence"/>
</dbReference>
<evidence type="ECO:0000313" key="3">
    <source>
        <dbReference type="EMBL" id="CAF0852861.1"/>
    </source>
</evidence>
<keyword evidence="1" id="KW-0175">Coiled coil</keyword>
<feature type="compositionally biased region" description="Polar residues" evidence="2">
    <location>
        <begin position="301"/>
        <end position="329"/>
    </location>
</feature>
<name>A0A813W9S0_9BILA</name>
<feature type="compositionally biased region" description="Low complexity" evidence="2">
    <location>
        <begin position="89"/>
        <end position="103"/>
    </location>
</feature>
<feature type="compositionally biased region" description="Low complexity" evidence="2">
    <location>
        <begin position="210"/>
        <end position="233"/>
    </location>
</feature>
<protein>
    <submittedName>
        <fullName evidence="3">Uncharacterized protein</fullName>
    </submittedName>
</protein>
<feature type="region of interest" description="Disordered" evidence="2">
    <location>
        <begin position="676"/>
        <end position="699"/>
    </location>
</feature>
<evidence type="ECO:0000313" key="5">
    <source>
        <dbReference type="Proteomes" id="UP000663829"/>
    </source>
</evidence>
<feature type="compositionally biased region" description="Basic residues" evidence="2">
    <location>
        <begin position="46"/>
        <end position="56"/>
    </location>
</feature>
<evidence type="ECO:0000256" key="2">
    <source>
        <dbReference type="SAM" id="MobiDB-lite"/>
    </source>
</evidence>
<feature type="compositionally biased region" description="Basic and acidic residues" evidence="2">
    <location>
        <begin position="676"/>
        <end position="697"/>
    </location>
</feature>
<dbReference type="EMBL" id="CAJOBC010000937">
    <property type="protein sequence ID" value="CAF3640503.1"/>
    <property type="molecule type" value="Genomic_DNA"/>
</dbReference>
<evidence type="ECO:0000256" key="1">
    <source>
        <dbReference type="SAM" id="Coils"/>
    </source>
</evidence>
<evidence type="ECO:0000313" key="4">
    <source>
        <dbReference type="EMBL" id="CAF3640503.1"/>
    </source>
</evidence>
<reference evidence="3" key="1">
    <citation type="submission" date="2021-02" db="EMBL/GenBank/DDBJ databases">
        <authorList>
            <person name="Nowell W R."/>
        </authorList>
    </citation>
    <scope>NUCLEOTIDE SEQUENCE</scope>
</reference>
<proteinExistence type="predicted"/>
<dbReference type="AlphaFoldDB" id="A0A813W9S0"/>
<dbReference type="Proteomes" id="UP000663829">
    <property type="component" value="Unassembled WGS sequence"/>
</dbReference>
<feature type="region of interest" description="Disordered" evidence="2">
    <location>
        <begin position="1"/>
        <end position="245"/>
    </location>
</feature>
<accession>A0A813W9S0</accession>
<feature type="compositionally biased region" description="Polar residues" evidence="2">
    <location>
        <begin position="165"/>
        <end position="195"/>
    </location>
</feature>
<feature type="compositionally biased region" description="Basic and acidic residues" evidence="2">
    <location>
        <begin position="30"/>
        <end position="45"/>
    </location>
</feature>
<organism evidence="3 5">
    <name type="scientific">Didymodactylos carnosus</name>
    <dbReference type="NCBI Taxonomy" id="1234261"/>
    <lineage>
        <taxon>Eukaryota</taxon>
        <taxon>Metazoa</taxon>
        <taxon>Spiralia</taxon>
        <taxon>Gnathifera</taxon>
        <taxon>Rotifera</taxon>
        <taxon>Eurotatoria</taxon>
        <taxon>Bdelloidea</taxon>
        <taxon>Philodinida</taxon>
        <taxon>Philodinidae</taxon>
        <taxon>Didymodactylos</taxon>
    </lineage>
</organism>
<comment type="caution">
    <text evidence="3">The sequence shown here is derived from an EMBL/GenBank/DDBJ whole genome shotgun (WGS) entry which is preliminary data.</text>
</comment>